<dbReference type="AlphaFoldDB" id="B0MNF9"/>
<gene>
    <name evidence="2" type="ORF">EUBSIR_01364</name>
</gene>
<protein>
    <submittedName>
        <fullName evidence="2">DNA-binding helix-turn-helix protein</fullName>
    </submittedName>
</protein>
<evidence type="ECO:0000259" key="1">
    <source>
        <dbReference type="PROSITE" id="PS50943"/>
    </source>
</evidence>
<dbReference type="InterPro" id="IPR010982">
    <property type="entry name" value="Lambda_DNA-bd_dom_sf"/>
</dbReference>
<reference evidence="2" key="1">
    <citation type="submission" date="2007-10" db="EMBL/GenBank/DDBJ databases">
        <authorList>
            <person name="Fulton L."/>
            <person name="Clifton S."/>
            <person name="Fulton B."/>
            <person name="Xu J."/>
            <person name="Minx P."/>
            <person name="Pepin K.H."/>
            <person name="Johnson M."/>
            <person name="Thiruvilangam P."/>
            <person name="Bhonagiri V."/>
            <person name="Nash W.E."/>
            <person name="Mardis E.R."/>
            <person name="Wilson R.K."/>
        </authorList>
    </citation>
    <scope>NUCLEOTIDE SEQUENCE [LARGE SCALE GENOMIC DNA]</scope>
    <source>
        <strain evidence="2">DSM 15702</strain>
    </source>
</reference>
<accession>B0MNF9</accession>
<dbReference type="PROSITE" id="PS50943">
    <property type="entry name" value="HTH_CROC1"/>
    <property type="match status" value="1"/>
</dbReference>
<proteinExistence type="predicted"/>
<dbReference type="GO" id="GO:0003677">
    <property type="term" value="F:DNA binding"/>
    <property type="evidence" value="ECO:0007669"/>
    <property type="project" value="UniProtKB-KW"/>
</dbReference>
<dbReference type="SUPFAM" id="SSF47413">
    <property type="entry name" value="lambda repressor-like DNA-binding domains"/>
    <property type="match status" value="1"/>
</dbReference>
<organism evidence="2 3">
    <name type="scientific">[Eubacterium] siraeum DSM 15702</name>
    <dbReference type="NCBI Taxonomy" id="428128"/>
    <lineage>
        <taxon>Bacteria</taxon>
        <taxon>Bacillati</taxon>
        <taxon>Bacillota</taxon>
        <taxon>Clostridia</taxon>
        <taxon>Eubacteriales</taxon>
        <taxon>Oscillospiraceae</taxon>
        <taxon>Oscillospiraceae incertae sedis</taxon>
    </lineage>
</organism>
<feature type="domain" description="HTH cro/C1-type" evidence="1">
    <location>
        <begin position="17"/>
        <end position="72"/>
    </location>
</feature>
<dbReference type="Gene3D" id="1.10.260.40">
    <property type="entry name" value="lambda repressor-like DNA-binding domains"/>
    <property type="match status" value="1"/>
</dbReference>
<comment type="caution">
    <text evidence="2">The sequence shown here is derived from an EMBL/GenBank/DDBJ whole genome shotgun (WGS) entry which is preliminary data.</text>
</comment>
<dbReference type="CDD" id="cd00093">
    <property type="entry name" value="HTH_XRE"/>
    <property type="match status" value="1"/>
</dbReference>
<dbReference type="InterPro" id="IPR001387">
    <property type="entry name" value="Cro/C1-type_HTH"/>
</dbReference>
<reference evidence="2" key="2">
    <citation type="submission" date="2014-06" db="EMBL/GenBank/DDBJ databases">
        <title>Draft genome sequence of Eubacterium siraeum (DSM 15702).</title>
        <authorList>
            <person name="Sudarsanam P."/>
            <person name="Ley R."/>
            <person name="Guruge J."/>
            <person name="Turnbaugh P.J."/>
            <person name="Mahowald M."/>
            <person name="Liep D."/>
            <person name="Gordon J."/>
        </authorList>
    </citation>
    <scope>NUCLEOTIDE SEQUENCE</scope>
    <source>
        <strain evidence="2">DSM 15702</strain>
    </source>
</reference>
<dbReference type="SMART" id="SM00530">
    <property type="entry name" value="HTH_XRE"/>
    <property type="match status" value="1"/>
</dbReference>
<dbReference type="Pfam" id="PF13443">
    <property type="entry name" value="HTH_26"/>
    <property type="match status" value="1"/>
</dbReference>
<keyword evidence="2" id="KW-0238">DNA-binding</keyword>
<name>B0MNF9_9FIRM</name>
<dbReference type="EMBL" id="ABCA03000046">
    <property type="protein sequence ID" value="EDS00671.1"/>
    <property type="molecule type" value="Genomic_DNA"/>
</dbReference>
<sequence length="86" mass="9774">MMIMVCKSVSEAVSRRILQLCRDKNITVNKLATLSAVTQSTVNDIINMKSKNIGIVTLKKLCDGLQISITDFFDDDMFRNLEQEIY</sequence>
<keyword evidence="3" id="KW-1185">Reference proteome</keyword>
<evidence type="ECO:0000313" key="2">
    <source>
        <dbReference type="EMBL" id="EDS00671.1"/>
    </source>
</evidence>
<evidence type="ECO:0000313" key="3">
    <source>
        <dbReference type="Proteomes" id="UP000005326"/>
    </source>
</evidence>
<dbReference type="Proteomes" id="UP000005326">
    <property type="component" value="Unassembled WGS sequence"/>
</dbReference>